<evidence type="ECO:0000313" key="1">
    <source>
        <dbReference type="EMBL" id="KAF3492647.1"/>
    </source>
</evidence>
<reference evidence="1 2" key="1">
    <citation type="journal article" date="2020" name="BMC Genomics">
        <title>Intraspecific diversification of the crop wild relative Brassica cretica Lam. using demographic model selection.</title>
        <authorList>
            <person name="Kioukis A."/>
            <person name="Michalopoulou V.A."/>
            <person name="Briers L."/>
            <person name="Pirintsos S."/>
            <person name="Studholme D.J."/>
            <person name="Pavlidis P."/>
            <person name="Sarris P.F."/>
        </authorList>
    </citation>
    <scope>NUCLEOTIDE SEQUENCE [LARGE SCALE GENOMIC DNA]</scope>
    <source>
        <strain evidence="2">cv. PFS-1207/04</strain>
    </source>
</reference>
<proteinExistence type="predicted"/>
<name>A0ABQ7A4P0_BRACR</name>
<comment type="caution">
    <text evidence="1">The sequence shown here is derived from an EMBL/GenBank/DDBJ whole genome shotgun (WGS) entry which is preliminary data.</text>
</comment>
<protein>
    <submittedName>
        <fullName evidence="1">Uncharacterized protein</fullName>
    </submittedName>
</protein>
<gene>
    <name evidence="1" type="ORF">DY000_02057101</name>
</gene>
<dbReference type="EMBL" id="QGKV02002055">
    <property type="protein sequence ID" value="KAF3492647.1"/>
    <property type="molecule type" value="Genomic_DNA"/>
</dbReference>
<evidence type="ECO:0000313" key="2">
    <source>
        <dbReference type="Proteomes" id="UP000266723"/>
    </source>
</evidence>
<organism evidence="1 2">
    <name type="scientific">Brassica cretica</name>
    <name type="common">Mustard</name>
    <dbReference type="NCBI Taxonomy" id="69181"/>
    <lineage>
        <taxon>Eukaryota</taxon>
        <taxon>Viridiplantae</taxon>
        <taxon>Streptophyta</taxon>
        <taxon>Embryophyta</taxon>
        <taxon>Tracheophyta</taxon>
        <taxon>Spermatophyta</taxon>
        <taxon>Magnoliopsida</taxon>
        <taxon>eudicotyledons</taxon>
        <taxon>Gunneridae</taxon>
        <taxon>Pentapetalae</taxon>
        <taxon>rosids</taxon>
        <taxon>malvids</taxon>
        <taxon>Brassicales</taxon>
        <taxon>Brassicaceae</taxon>
        <taxon>Brassiceae</taxon>
        <taxon>Brassica</taxon>
    </lineage>
</organism>
<dbReference type="Proteomes" id="UP000266723">
    <property type="component" value="Unassembled WGS sequence"/>
</dbReference>
<accession>A0ABQ7A4P0</accession>
<sequence>MLSRLTAPRSSPTSVVPLTGVEGRRCFSCFAPPLPLSLIGLVLRPGSGSLVELLILLATDLEFEASVVTDLGGEEECAWDLCRPSFSSVQIVGAGACEGLLSLGVVTLACWLLWQRMLSHETASASHYGFCHLVLGSEFVAARRSRSSPINVQLFSAWWACPCVGGFLGMEV</sequence>
<keyword evidence="2" id="KW-1185">Reference proteome</keyword>